<dbReference type="RefSeq" id="WP_128489845.1">
    <property type="nucleotide sequence ID" value="NZ_JBHLXB010000035.1"/>
</dbReference>
<protein>
    <recommendedName>
        <fullName evidence="3">Lipoprotein</fullName>
    </recommendedName>
</protein>
<dbReference type="PROSITE" id="PS51257">
    <property type="entry name" value="PROKAR_LIPOPROTEIN"/>
    <property type="match status" value="1"/>
</dbReference>
<dbReference type="Proteomes" id="UP000287168">
    <property type="component" value="Unassembled WGS sequence"/>
</dbReference>
<dbReference type="EMBL" id="SBLC01000018">
    <property type="protein sequence ID" value="RWY40000.1"/>
    <property type="molecule type" value="Genomic_DNA"/>
</dbReference>
<evidence type="ECO:0000313" key="2">
    <source>
        <dbReference type="Proteomes" id="UP000287168"/>
    </source>
</evidence>
<keyword evidence="2" id="KW-1185">Reference proteome</keyword>
<name>A0A444MA15_9RHOB</name>
<evidence type="ECO:0008006" key="3">
    <source>
        <dbReference type="Google" id="ProtNLM"/>
    </source>
</evidence>
<dbReference type="OrthoDB" id="8592692at2"/>
<accession>A0A444MA15</accession>
<organism evidence="1 2">
    <name type="scientific">Falsigemmobacter intermedius</name>
    <dbReference type="NCBI Taxonomy" id="1553448"/>
    <lineage>
        <taxon>Bacteria</taxon>
        <taxon>Pseudomonadati</taxon>
        <taxon>Pseudomonadota</taxon>
        <taxon>Alphaproteobacteria</taxon>
        <taxon>Rhodobacterales</taxon>
        <taxon>Paracoccaceae</taxon>
        <taxon>Falsigemmobacter</taxon>
    </lineage>
</organism>
<comment type="caution">
    <text evidence="1">The sequence shown here is derived from an EMBL/GenBank/DDBJ whole genome shotgun (WGS) entry which is preliminary data.</text>
</comment>
<evidence type="ECO:0000313" key="1">
    <source>
        <dbReference type="EMBL" id="RWY40000.1"/>
    </source>
</evidence>
<proteinExistence type="predicted"/>
<dbReference type="AlphaFoldDB" id="A0A444MA15"/>
<sequence>MRAALALLACLALAACREEAPAPVPVFAPPAEAEAACSRAGGEFLRAGGGRARACIHTMPDAGKQCRAADDCQGDCLARSGSCAPVSPLYGCHEIVMSNGARAMQCRD</sequence>
<gene>
    <name evidence="1" type="ORF">EP867_12815</name>
</gene>
<reference evidence="1 2" key="1">
    <citation type="journal article" date="2015" name="Int. J. Syst. Evol. Microbiol.">
        <title>Gemmobacter intermedius sp. nov., isolated from a white stork (Ciconia ciconia).</title>
        <authorList>
            <person name="Kampfer P."/>
            <person name="Jerzak L."/>
            <person name="Wilharm G."/>
            <person name="Golke J."/>
            <person name="Busse H.J."/>
            <person name="Glaeser S.P."/>
        </authorList>
    </citation>
    <scope>NUCLEOTIDE SEQUENCE [LARGE SCALE GENOMIC DNA]</scope>
    <source>
        <strain evidence="1 2">119/4</strain>
    </source>
</reference>